<dbReference type="Pfam" id="PF12828">
    <property type="entry name" value="PXB"/>
    <property type="match status" value="1"/>
</dbReference>
<proteinExistence type="predicted"/>
<dbReference type="Pfam" id="PF12825">
    <property type="entry name" value="DUF3818"/>
    <property type="match status" value="1"/>
</dbReference>
<evidence type="ECO:0000259" key="2">
    <source>
        <dbReference type="Pfam" id="PF12825"/>
    </source>
</evidence>
<dbReference type="EMBL" id="JAPDMQ010000104">
    <property type="protein sequence ID" value="KAK0535039.1"/>
    <property type="molecule type" value="Genomic_DNA"/>
</dbReference>
<feature type="compositionally biased region" description="Polar residues" evidence="1">
    <location>
        <begin position="810"/>
        <end position="830"/>
    </location>
</feature>
<evidence type="ECO:0000256" key="1">
    <source>
        <dbReference type="SAM" id="MobiDB-lite"/>
    </source>
</evidence>
<dbReference type="InterPro" id="IPR024555">
    <property type="entry name" value="PX-associated"/>
</dbReference>
<accession>A0AAN6JL38</accession>
<feature type="region of interest" description="Disordered" evidence="1">
    <location>
        <begin position="786"/>
        <end position="844"/>
    </location>
</feature>
<organism evidence="4 5">
    <name type="scientific">Tilletia horrida</name>
    <dbReference type="NCBI Taxonomy" id="155126"/>
    <lineage>
        <taxon>Eukaryota</taxon>
        <taxon>Fungi</taxon>
        <taxon>Dikarya</taxon>
        <taxon>Basidiomycota</taxon>
        <taxon>Ustilaginomycotina</taxon>
        <taxon>Exobasidiomycetes</taxon>
        <taxon>Tilletiales</taxon>
        <taxon>Tilletiaceae</taxon>
        <taxon>Tilletia</taxon>
    </lineage>
</organism>
<feature type="compositionally biased region" description="Low complexity" evidence="1">
    <location>
        <begin position="793"/>
        <end position="809"/>
    </location>
</feature>
<keyword evidence="5" id="KW-1185">Reference proteome</keyword>
<name>A0AAN6JL38_9BASI</name>
<dbReference type="InterPro" id="IPR024554">
    <property type="entry name" value="LEC1-like_C"/>
</dbReference>
<reference evidence="4" key="1">
    <citation type="journal article" date="2023" name="PhytoFront">
        <title>Draft Genome Resources of Seven Strains of Tilletia horrida, Causal Agent of Kernel Smut of Rice.</title>
        <authorList>
            <person name="Khanal S."/>
            <person name="Antony Babu S."/>
            <person name="Zhou X.G."/>
        </authorList>
    </citation>
    <scope>NUCLEOTIDE SEQUENCE</scope>
    <source>
        <strain evidence="4">TX3</strain>
    </source>
</reference>
<dbReference type="GO" id="GO:0035091">
    <property type="term" value="F:phosphatidylinositol binding"/>
    <property type="evidence" value="ECO:0007669"/>
    <property type="project" value="TreeGrafter"/>
</dbReference>
<sequence length="844" mass="93686">MAGDPIKLTAVQRHYLVKALSQMQMEKEWANLEHLGTLTKYGDPFAHERPKLKRLKAELDKSEKEYIAKLEDDPNAADGAEVRDEAGNFDAPDSPLLRHLFHCHLRTVPGLDSAPDKYFNERWQPLFDEAALRAFSHSEERAEVSKRRFYPILVTRFLGSFVARGVGVRGEGELRGPGPGDPGTEAWGVGKKWGAGTCKRGLAHPIRIDDRLMAKIDSLFEGAEGEAWQRAGAEAKRVRTGWQQWKEQIVENETGLEETFNQLDIANMRNLPEKYRAPTLYARNFAAEYMRFFVVIQPGADELFSALKIIHMLFPYWGAIQLLRVANAQKLIAGILAILLARPAGTPSLVQRLVSAIVGGQAKALDKKMIKPLRQVIDDTRITQAIDAYVKRGSWVEKATIKKEAHESHNDILTVILLRAQALPEQEIMELQDAYIASPFLSDIDLAYPAACLEESERRDPPQLSATDGPLALKYARAKLYLRNVLKKRDREQAAAMANSSLIPATIKDTLNAVFYQAIATIAKHANLASRLADLQAFNNDAINVRMKSKNTPADWIALAARHEQSLYMLFHEMSSIIEPFAIWCQYGVDYMSLSTTDPLHPANDDAKRIEVNVEALLSSSGLSPDEQREVIKEVDRLATYTLFSKVRAELESRRDYLSALPDAVPASGLSKDDVPTESMRPRIQNVDALLFSLLQSEGISPEDGLCRSPARGTEAQAYPWAYYDAPDPTGQQFTRERLDRAGLNPPRFEPHETSAPIPAMPATRKLLPAFARVIVEAVPDWEHAVKNKPGRAGPAAGSTEAAAAAAASLQRTQTDTHSSIHTGAGTTKSKGGLSRLFGRKKKK</sequence>
<dbReference type="AlphaFoldDB" id="A0AAN6JL38"/>
<feature type="domain" description="PX-associated" evidence="3">
    <location>
        <begin position="7"/>
        <end position="162"/>
    </location>
</feature>
<evidence type="ECO:0000313" key="4">
    <source>
        <dbReference type="EMBL" id="KAK0535039.1"/>
    </source>
</evidence>
<evidence type="ECO:0000313" key="5">
    <source>
        <dbReference type="Proteomes" id="UP001176521"/>
    </source>
</evidence>
<feature type="domain" description="PX" evidence="2">
    <location>
        <begin position="258"/>
        <end position="576"/>
    </location>
</feature>
<dbReference type="PANTHER" id="PTHR47185:SF1">
    <property type="entry name" value="PX DOMAIN-CONTAINING PROTEIN YPR097W"/>
    <property type="match status" value="1"/>
</dbReference>
<dbReference type="InterPro" id="IPR047168">
    <property type="entry name" value="LEC1-like"/>
</dbReference>
<protein>
    <submittedName>
        <fullName evidence="4">Uncharacterized protein</fullName>
    </submittedName>
</protein>
<dbReference type="Proteomes" id="UP001176521">
    <property type="component" value="Unassembled WGS sequence"/>
</dbReference>
<gene>
    <name evidence="4" type="ORF">OC842_002443</name>
</gene>
<evidence type="ECO:0000259" key="3">
    <source>
        <dbReference type="Pfam" id="PF12828"/>
    </source>
</evidence>
<dbReference type="PANTHER" id="PTHR47185">
    <property type="entry name" value="PX DOMAIN-CONTAINING PROTEIN YPR097W"/>
    <property type="match status" value="1"/>
</dbReference>
<comment type="caution">
    <text evidence="4">The sequence shown here is derived from an EMBL/GenBank/DDBJ whole genome shotgun (WGS) entry which is preliminary data.</text>
</comment>